<sequence>MELDAAIAFVREHGVVLVSATGPAPTLTEAIAGEKIKGSWWGHPKGKQIFPVLEAVCEHADVLVCRLVDGKLTLVHRRLWPALAAAAAQFAPERLCQVTQQHTAGGRHRNVETAFADWLPAGVAAEARGIGVDAALASLGPWTAACRHLHPIVSTPRKRHD</sequence>
<dbReference type="AlphaFoldDB" id="A0A2G8TKY5"/>
<evidence type="ECO:0000313" key="2">
    <source>
        <dbReference type="Proteomes" id="UP000230390"/>
    </source>
</evidence>
<accession>A0A2G8TKY5</accession>
<evidence type="ECO:0000313" key="1">
    <source>
        <dbReference type="EMBL" id="PIL46702.1"/>
    </source>
</evidence>
<name>A0A2G8TKY5_9BURK</name>
<protein>
    <submittedName>
        <fullName evidence="1">Uncharacterized protein</fullName>
    </submittedName>
</protein>
<gene>
    <name evidence="1" type="ORF">CR105_00650</name>
</gene>
<keyword evidence="2" id="KW-1185">Reference proteome</keyword>
<comment type="caution">
    <text evidence="1">The sequence shown here is derived from an EMBL/GenBank/DDBJ whole genome shotgun (WGS) entry which is preliminary data.</text>
</comment>
<proteinExistence type="predicted"/>
<dbReference type="Proteomes" id="UP000230390">
    <property type="component" value="Unassembled WGS sequence"/>
</dbReference>
<reference evidence="1 2" key="1">
    <citation type="submission" date="2017-10" db="EMBL/GenBank/DDBJ databases">
        <title>Massilia psychrophilum sp. nov., a novel purple-pigmented bacterium isolated from Tianshan glacier, Xinjiang Municipality, China.</title>
        <authorList>
            <person name="Wang H."/>
        </authorList>
    </citation>
    <scope>NUCLEOTIDE SEQUENCE [LARGE SCALE GENOMIC DNA]</scope>
    <source>
        <strain evidence="1 2">JCM 30074</strain>
    </source>
</reference>
<dbReference type="EMBL" id="PDOC01000001">
    <property type="protein sequence ID" value="PIL46702.1"/>
    <property type="molecule type" value="Genomic_DNA"/>
</dbReference>
<organism evidence="1 2">
    <name type="scientific">Massilia eurypsychrophila</name>
    <dbReference type="NCBI Taxonomy" id="1485217"/>
    <lineage>
        <taxon>Bacteria</taxon>
        <taxon>Pseudomonadati</taxon>
        <taxon>Pseudomonadota</taxon>
        <taxon>Betaproteobacteria</taxon>
        <taxon>Burkholderiales</taxon>
        <taxon>Oxalobacteraceae</taxon>
        <taxon>Telluria group</taxon>
        <taxon>Massilia</taxon>
    </lineage>
</organism>